<accession>A0A927KA18</accession>
<feature type="signal peptide" evidence="1">
    <location>
        <begin position="1"/>
        <end position="26"/>
    </location>
</feature>
<dbReference type="AlphaFoldDB" id="A0A927KA18"/>
<evidence type="ECO:0008006" key="4">
    <source>
        <dbReference type="Google" id="ProtNLM"/>
    </source>
</evidence>
<dbReference type="Proteomes" id="UP000616839">
    <property type="component" value="Unassembled WGS sequence"/>
</dbReference>
<reference evidence="2" key="1">
    <citation type="submission" date="2020-09" db="EMBL/GenBank/DDBJ databases">
        <title>Nocardioides sp. strain MJB4 16S ribosomal RNA gene Genome sequencing and assembly.</title>
        <authorList>
            <person name="Kim I."/>
        </authorList>
    </citation>
    <scope>NUCLEOTIDE SEQUENCE</scope>
    <source>
        <strain evidence="2">MJB4</strain>
    </source>
</reference>
<dbReference type="RefSeq" id="WP_192143705.1">
    <property type="nucleotide sequence ID" value="NZ_JACYXZ010000003.1"/>
</dbReference>
<keyword evidence="3" id="KW-1185">Reference proteome</keyword>
<dbReference type="NCBIfam" id="NF045728">
    <property type="entry name" value="glycosyl_F510_1955"/>
    <property type="match status" value="1"/>
</dbReference>
<feature type="chain" id="PRO_5037427655" description="Exo-alpha-sialidase" evidence="1">
    <location>
        <begin position="27"/>
        <end position="282"/>
    </location>
</feature>
<dbReference type="EMBL" id="JACYXZ010000003">
    <property type="protein sequence ID" value="MBD8870400.1"/>
    <property type="molecule type" value="Genomic_DNA"/>
</dbReference>
<comment type="caution">
    <text evidence="2">The sequence shown here is derived from an EMBL/GenBank/DDBJ whole genome shotgun (WGS) entry which is preliminary data.</text>
</comment>
<organism evidence="2 3">
    <name type="scientific">Nocardioides donggukensis</name>
    <dbReference type="NCBI Taxonomy" id="2774019"/>
    <lineage>
        <taxon>Bacteria</taxon>
        <taxon>Bacillati</taxon>
        <taxon>Actinomycetota</taxon>
        <taxon>Actinomycetes</taxon>
        <taxon>Propionibacteriales</taxon>
        <taxon>Nocardioidaceae</taxon>
        <taxon>Nocardioides</taxon>
    </lineage>
</organism>
<dbReference type="InterPro" id="IPR015943">
    <property type="entry name" value="WD40/YVTN_repeat-like_dom_sf"/>
</dbReference>
<keyword evidence="1" id="KW-0732">Signal</keyword>
<name>A0A927KA18_9ACTN</name>
<dbReference type="SUPFAM" id="SSF110296">
    <property type="entry name" value="Oligoxyloglucan reducing end-specific cellobiohydrolase"/>
    <property type="match status" value="1"/>
</dbReference>
<protein>
    <recommendedName>
        <fullName evidence="4">Exo-alpha-sialidase</fullName>
    </recommendedName>
</protein>
<sequence length="282" mass="28557">MMRARSTLRAAGVTTVALAVVATGCAADQEGVAAGDVYVGHVHGIGVDPADGALYVGAHGGLFRLADGELSPVSGWTSDTMGFTVVGAGTFLASGHPAPDQDGPGLLGLNRSTDAGESWSEVSLVGEADFHSLDAVDGAIWGYDSVSGRLLTSADGKDWASVTEGAILDVAVQPGRPDEALATTGEGRLVRVSSDGSTAPEPLESPPLVLVDATESGELVGLGPDGAVHVQANGGRWEPAGEVPGGLQALTATDDAWYAATDTGIYVSSDRGEKWETAVRFS</sequence>
<dbReference type="PROSITE" id="PS51257">
    <property type="entry name" value="PROKAR_LIPOPROTEIN"/>
    <property type="match status" value="1"/>
</dbReference>
<evidence type="ECO:0000256" key="1">
    <source>
        <dbReference type="SAM" id="SignalP"/>
    </source>
</evidence>
<proteinExistence type="predicted"/>
<evidence type="ECO:0000313" key="2">
    <source>
        <dbReference type="EMBL" id="MBD8870400.1"/>
    </source>
</evidence>
<evidence type="ECO:0000313" key="3">
    <source>
        <dbReference type="Proteomes" id="UP000616839"/>
    </source>
</evidence>
<gene>
    <name evidence="2" type="ORF">IE331_12255</name>
</gene>
<dbReference type="InterPro" id="IPR054817">
    <property type="entry name" value="Glycosyl_F510_1955-like"/>
</dbReference>
<dbReference type="Gene3D" id="2.130.10.10">
    <property type="entry name" value="YVTN repeat-like/Quinoprotein amine dehydrogenase"/>
    <property type="match status" value="1"/>
</dbReference>